<dbReference type="Pfam" id="PF04290">
    <property type="entry name" value="DctQ"/>
    <property type="match status" value="1"/>
</dbReference>
<dbReference type="Proteomes" id="UP000676246">
    <property type="component" value="Unassembled WGS sequence"/>
</dbReference>
<gene>
    <name evidence="9" type="ORF">KAK03_02790</name>
</gene>
<feature type="transmembrane region" description="Helical" evidence="7">
    <location>
        <begin position="144"/>
        <end position="168"/>
    </location>
</feature>
<evidence type="ECO:0000256" key="1">
    <source>
        <dbReference type="ARBA" id="ARBA00004651"/>
    </source>
</evidence>
<comment type="subcellular location">
    <subcellularLocation>
        <location evidence="7">Cell inner membrane</location>
        <topology evidence="7">Multi-pass membrane protein</topology>
    </subcellularLocation>
    <subcellularLocation>
        <location evidence="1">Cell membrane</location>
        <topology evidence="1">Multi-pass membrane protein</topology>
    </subcellularLocation>
</comment>
<feature type="transmembrane region" description="Helical" evidence="7">
    <location>
        <begin position="30"/>
        <end position="51"/>
    </location>
</feature>
<dbReference type="InterPro" id="IPR055348">
    <property type="entry name" value="DctQ"/>
</dbReference>
<feature type="transmembrane region" description="Helical" evidence="7">
    <location>
        <begin position="105"/>
        <end position="124"/>
    </location>
</feature>
<comment type="similarity">
    <text evidence="7">Belongs to the TRAP transporter small permease family.</text>
</comment>
<keyword evidence="3" id="KW-1003">Cell membrane</keyword>
<feature type="transmembrane region" description="Helical" evidence="7">
    <location>
        <begin position="66"/>
        <end position="84"/>
    </location>
</feature>
<evidence type="ECO:0000313" key="10">
    <source>
        <dbReference type="Proteomes" id="UP000676246"/>
    </source>
</evidence>
<keyword evidence="10" id="KW-1185">Reference proteome</keyword>
<dbReference type="GO" id="GO:0022857">
    <property type="term" value="F:transmembrane transporter activity"/>
    <property type="evidence" value="ECO:0007669"/>
    <property type="project" value="UniProtKB-UniRule"/>
</dbReference>
<keyword evidence="6 7" id="KW-0472">Membrane</keyword>
<keyword evidence="2 7" id="KW-0813">Transport</keyword>
<evidence type="ECO:0000256" key="7">
    <source>
        <dbReference type="RuleBase" id="RU369079"/>
    </source>
</evidence>
<evidence type="ECO:0000256" key="6">
    <source>
        <dbReference type="ARBA" id="ARBA00023136"/>
    </source>
</evidence>
<feature type="domain" description="Tripartite ATP-independent periplasmic transporters DctQ component" evidence="8">
    <location>
        <begin position="43"/>
        <end position="168"/>
    </location>
</feature>
<dbReference type="RefSeq" id="WP_210851641.1">
    <property type="nucleotide sequence ID" value="NZ_JAGQDD010000001.1"/>
</dbReference>
<evidence type="ECO:0000313" key="9">
    <source>
        <dbReference type="EMBL" id="MBQ0929396.1"/>
    </source>
</evidence>
<comment type="function">
    <text evidence="7">Part of the tripartite ATP-independent periplasmic (TRAP) transport system.</text>
</comment>
<sequence length="185" mass="19030">MNEPLPGARVAGTLPGFGPLGYRLLALSKALAMAGGLVFVVLVAMSIVSIVGRKLAAAPVPGDVELLQMSAAFACACFFAYCHLIGGDVKVDFFTAKASARTIHALDALGSLLFGLMGAALAWRGTAGMLAMKDSGETSIILGWPIWLAQALMIPGFVLMALAGLYMVGAHLRSPAVGAVQEVTP</sequence>
<comment type="caution">
    <text evidence="9">The sequence shown here is derived from an EMBL/GenBank/DDBJ whole genome shotgun (WGS) entry which is preliminary data.</text>
</comment>
<dbReference type="AlphaFoldDB" id="A0A940YAG5"/>
<keyword evidence="7" id="KW-0997">Cell inner membrane</keyword>
<organism evidence="9 10">
    <name type="scientific">Ideonella alba</name>
    <dbReference type="NCBI Taxonomy" id="2824118"/>
    <lineage>
        <taxon>Bacteria</taxon>
        <taxon>Pseudomonadati</taxon>
        <taxon>Pseudomonadota</taxon>
        <taxon>Betaproteobacteria</taxon>
        <taxon>Burkholderiales</taxon>
        <taxon>Sphaerotilaceae</taxon>
        <taxon>Ideonella</taxon>
    </lineage>
</organism>
<dbReference type="EMBL" id="JAGQDD010000001">
    <property type="protein sequence ID" value="MBQ0929396.1"/>
    <property type="molecule type" value="Genomic_DNA"/>
</dbReference>
<evidence type="ECO:0000256" key="3">
    <source>
        <dbReference type="ARBA" id="ARBA00022475"/>
    </source>
</evidence>
<evidence type="ECO:0000256" key="2">
    <source>
        <dbReference type="ARBA" id="ARBA00022448"/>
    </source>
</evidence>
<proteinExistence type="inferred from homology"/>
<protein>
    <recommendedName>
        <fullName evidence="7">TRAP transporter small permease protein</fullName>
    </recommendedName>
</protein>
<accession>A0A940YAG5</accession>
<reference evidence="9 10" key="1">
    <citation type="submission" date="2021-04" db="EMBL/GenBank/DDBJ databases">
        <title>The genome sequence of Ideonella sp. 3Y2.</title>
        <authorList>
            <person name="Liu Y."/>
        </authorList>
    </citation>
    <scope>NUCLEOTIDE SEQUENCE [LARGE SCALE GENOMIC DNA]</scope>
    <source>
        <strain evidence="9 10">3Y2</strain>
    </source>
</reference>
<keyword evidence="4 7" id="KW-0812">Transmembrane</keyword>
<name>A0A940YAG5_9BURK</name>
<evidence type="ECO:0000259" key="8">
    <source>
        <dbReference type="Pfam" id="PF04290"/>
    </source>
</evidence>
<evidence type="ECO:0000256" key="4">
    <source>
        <dbReference type="ARBA" id="ARBA00022692"/>
    </source>
</evidence>
<evidence type="ECO:0000256" key="5">
    <source>
        <dbReference type="ARBA" id="ARBA00022989"/>
    </source>
</evidence>
<comment type="subunit">
    <text evidence="7">The complex comprises the extracytoplasmic solute receptor protein and the two transmembrane proteins.</text>
</comment>
<dbReference type="GO" id="GO:0005886">
    <property type="term" value="C:plasma membrane"/>
    <property type="evidence" value="ECO:0007669"/>
    <property type="project" value="UniProtKB-SubCell"/>
</dbReference>
<keyword evidence="5 7" id="KW-1133">Transmembrane helix</keyword>